<dbReference type="AlphaFoldDB" id="A0AAV4SE66"/>
<reference evidence="1 2" key="1">
    <citation type="submission" date="2021-06" db="EMBL/GenBank/DDBJ databases">
        <title>Caerostris extrusa draft genome.</title>
        <authorList>
            <person name="Kono N."/>
            <person name="Arakawa K."/>
        </authorList>
    </citation>
    <scope>NUCLEOTIDE SEQUENCE [LARGE SCALE GENOMIC DNA]</scope>
</reference>
<evidence type="ECO:0000313" key="1">
    <source>
        <dbReference type="EMBL" id="GIY32753.1"/>
    </source>
</evidence>
<accession>A0AAV4SE66</accession>
<name>A0AAV4SE66_CAEEX</name>
<gene>
    <name evidence="1" type="ORF">CEXT_439671</name>
</gene>
<dbReference type="Proteomes" id="UP001054945">
    <property type="component" value="Unassembled WGS sequence"/>
</dbReference>
<comment type="caution">
    <text evidence="1">The sequence shown here is derived from an EMBL/GenBank/DDBJ whole genome shotgun (WGS) entry which is preliminary data.</text>
</comment>
<sequence>MHDAEEKRSLDLTMRSSVTAISGLIRDYHRILTIESVGKMDYPALGWKEVLPLFVFYGSGISDDVYENSGGGESVFCKAVTCGYVLGFHRDTKK</sequence>
<dbReference type="EMBL" id="BPLR01009540">
    <property type="protein sequence ID" value="GIY32753.1"/>
    <property type="molecule type" value="Genomic_DNA"/>
</dbReference>
<protein>
    <submittedName>
        <fullName evidence="1">Uncharacterized protein</fullName>
    </submittedName>
</protein>
<keyword evidence="2" id="KW-1185">Reference proteome</keyword>
<organism evidence="1 2">
    <name type="scientific">Caerostris extrusa</name>
    <name type="common">Bark spider</name>
    <name type="synonym">Caerostris bankana</name>
    <dbReference type="NCBI Taxonomy" id="172846"/>
    <lineage>
        <taxon>Eukaryota</taxon>
        <taxon>Metazoa</taxon>
        <taxon>Ecdysozoa</taxon>
        <taxon>Arthropoda</taxon>
        <taxon>Chelicerata</taxon>
        <taxon>Arachnida</taxon>
        <taxon>Araneae</taxon>
        <taxon>Araneomorphae</taxon>
        <taxon>Entelegynae</taxon>
        <taxon>Araneoidea</taxon>
        <taxon>Araneidae</taxon>
        <taxon>Caerostris</taxon>
    </lineage>
</organism>
<proteinExistence type="predicted"/>
<evidence type="ECO:0000313" key="2">
    <source>
        <dbReference type="Proteomes" id="UP001054945"/>
    </source>
</evidence>